<proteinExistence type="predicted"/>
<keyword evidence="4 5" id="KW-0472">Membrane</keyword>
<dbReference type="PANTHER" id="PTHR45698">
    <property type="entry name" value="TRACE AMINE-ASSOCIATED RECEPTOR 19N-RELATED"/>
    <property type="match status" value="1"/>
</dbReference>
<sequence>MWNFNLTRPFIENGTSPVVTQLVSLSLRNTFLTVNGGILLLLSVAGLPINILNMMAFRKLGFDISMNISLFALSAADFACACLYAALAVIMQDMSGLIDLSIDLNDVQFMLGIVIVCLSAYGSCVTALINLERCCCVIFPTKFKDYFTRKSTICLLTAMLAVQMGIIATCTGSSSFSVTKSPTSGGRSRLRLKTSRLGRIFFIELLFWGASVPFMLSFVGIVVSTIFLSTALNQRNRWLKSLPGSQIETIAKNQKLVGTVVAISATYIICFLPKVTVSFVDLFNPALNPMVTSKGNIAFVGVSFMRIFQAFSGMFNIFIYVKMNSKFRQYLKKLLCCSPE</sequence>
<feature type="transmembrane region" description="Helical" evidence="5">
    <location>
        <begin position="107"/>
        <end position="131"/>
    </location>
</feature>
<name>A0AAV4IWC5_9GAST</name>
<feature type="domain" description="G-protein coupled receptors family 1 profile" evidence="6">
    <location>
        <begin position="46"/>
        <end position="320"/>
    </location>
</feature>
<dbReference type="EMBL" id="BMAT01006553">
    <property type="protein sequence ID" value="GFS14864.1"/>
    <property type="molecule type" value="Genomic_DNA"/>
</dbReference>
<organism evidence="7 8">
    <name type="scientific">Elysia marginata</name>
    <dbReference type="NCBI Taxonomy" id="1093978"/>
    <lineage>
        <taxon>Eukaryota</taxon>
        <taxon>Metazoa</taxon>
        <taxon>Spiralia</taxon>
        <taxon>Lophotrochozoa</taxon>
        <taxon>Mollusca</taxon>
        <taxon>Gastropoda</taxon>
        <taxon>Heterobranchia</taxon>
        <taxon>Euthyneura</taxon>
        <taxon>Panpulmonata</taxon>
        <taxon>Sacoglossa</taxon>
        <taxon>Placobranchoidea</taxon>
        <taxon>Plakobranchidae</taxon>
        <taxon>Elysia</taxon>
    </lineage>
</organism>
<keyword evidence="3 5" id="KW-1133">Transmembrane helix</keyword>
<feature type="transmembrane region" description="Helical" evidence="5">
    <location>
        <begin position="205"/>
        <end position="232"/>
    </location>
</feature>
<dbReference type="SUPFAM" id="SSF81321">
    <property type="entry name" value="Family A G protein-coupled receptor-like"/>
    <property type="match status" value="1"/>
</dbReference>
<feature type="transmembrane region" description="Helical" evidence="5">
    <location>
        <begin position="31"/>
        <end position="52"/>
    </location>
</feature>
<evidence type="ECO:0000256" key="2">
    <source>
        <dbReference type="ARBA" id="ARBA00022692"/>
    </source>
</evidence>
<feature type="transmembrane region" description="Helical" evidence="5">
    <location>
        <begin position="152"/>
        <end position="176"/>
    </location>
</feature>
<feature type="transmembrane region" description="Helical" evidence="5">
    <location>
        <begin position="64"/>
        <end position="87"/>
    </location>
</feature>
<evidence type="ECO:0000256" key="5">
    <source>
        <dbReference type="SAM" id="Phobius"/>
    </source>
</evidence>
<evidence type="ECO:0000259" key="6">
    <source>
        <dbReference type="PROSITE" id="PS50262"/>
    </source>
</evidence>
<keyword evidence="2 5" id="KW-0812">Transmembrane</keyword>
<feature type="transmembrane region" description="Helical" evidence="5">
    <location>
        <begin position="256"/>
        <end position="277"/>
    </location>
</feature>
<gene>
    <name evidence="7" type="ORF">ElyMa_003172800</name>
</gene>
<dbReference type="Gene3D" id="1.20.1070.10">
    <property type="entry name" value="Rhodopsin 7-helix transmembrane proteins"/>
    <property type="match status" value="1"/>
</dbReference>
<evidence type="ECO:0000256" key="4">
    <source>
        <dbReference type="ARBA" id="ARBA00023136"/>
    </source>
</evidence>
<dbReference type="Proteomes" id="UP000762676">
    <property type="component" value="Unassembled WGS sequence"/>
</dbReference>
<evidence type="ECO:0000256" key="3">
    <source>
        <dbReference type="ARBA" id="ARBA00022989"/>
    </source>
</evidence>
<evidence type="ECO:0000256" key="1">
    <source>
        <dbReference type="ARBA" id="ARBA00004370"/>
    </source>
</evidence>
<dbReference type="GO" id="GO:0016020">
    <property type="term" value="C:membrane"/>
    <property type="evidence" value="ECO:0007669"/>
    <property type="project" value="UniProtKB-SubCell"/>
</dbReference>
<dbReference type="InterPro" id="IPR017452">
    <property type="entry name" value="GPCR_Rhodpsn_7TM"/>
</dbReference>
<reference evidence="7 8" key="1">
    <citation type="journal article" date="2021" name="Elife">
        <title>Chloroplast acquisition without the gene transfer in kleptoplastic sea slugs, Plakobranchus ocellatus.</title>
        <authorList>
            <person name="Maeda T."/>
            <person name="Takahashi S."/>
            <person name="Yoshida T."/>
            <person name="Shimamura S."/>
            <person name="Takaki Y."/>
            <person name="Nagai Y."/>
            <person name="Toyoda A."/>
            <person name="Suzuki Y."/>
            <person name="Arimoto A."/>
            <person name="Ishii H."/>
            <person name="Satoh N."/>
            <person name="Nishiyama T."/>
            <person name="Hasebe M."/>
            <person name="Maruyama T."/>
            <person name="Minagawa J."/>
            <person name="Obokata J."/>
            <person name="Shigenobu S."/>
        </authorList>
    </citation>
    <scope>NUCLEOTIDE SEQUENCE [LARGE SCALE GENOMIC DNA]</scope>
</reference>
<dbReference type="AlphaFoldDB" id="A0AAV4IWC5"/>
<evidence type="ECO:0000313" key="7">
    <source>
        <dbReference type="EMBL" id="GFS14864.1"/>
    </source>
</evidence>
<dbReference type="Pfam" id="PF10328">
    <property type="entry name" value="7TM_GPCR_Srx"/>
    <property type="match status" value="1"/>
</dbReference>
<feature type="transmembrane region" description="Helical" evidence="5">
    <location>
        <begin position="297"/>
        <end position="321"/>
    </location>
</feature>
<keyword evidence="7" id="KW-0675">Receptor</keyword>
<dbReference type="InterPro" id="IPR019430">
    <property type="entry name" value="7TM_GPCR_serpentine_rcpt_Srx"/>
</dbReference>
<dbReference type="PANTHER" id="PTHR45698:SF1">
    <property type="entry name" value="TRACE AMINE-ASSOCIATED RECEPTOR 13C-LIKE"/>
    <property type="match status" value="1"/>
</dbReference>
<accession>A0AAV4IWC5</accession>
<evidence type="ECO:0000313" key="8">
    <source>
        <dbReference type="Proteomes" id="UP000762676"/>
    </source>
</evidence>
<dbReference type="PROSITE" id="PS50262">
    <property type="entry name" value="G_PROTEIN_RECEP_F1_2"/>
    <property type="match status" value="1"/>
</dbReference>
<protein>
    <submittedName>
        <fullName evidence="7">Chemosensory receptor A</fullName>
    </submittedName>
</protein>
<comment type="subcellular location">
    <subcellularLocation>
        <location evidence="1">Membrane</location>
    </subcellularLocation>
</comment>
<comment type="caution">
    <text evidence="7">The sequence shown here is derived from an EMBL/GenBank/DDBJ whole genome shotgun (WGS) entry which is preliminary data.</text>
</comment>
<keyword evidence="8" id="KW-1185">Reference proteome</keyword>